<dbReference type="Gene3D" id="3.10.129.10">
    <property type="entry name" value="Hotdog Thioesterase"/>
    <property type="match status" value="1"/>
</dbReference>
<dbReference type="AlphaFoldDB" id="A0A6I4LY49"/>
<dbReference type="RefSeq" id="WP_160353948.1">
    <property type="nucleotide sequence ID" value="NZ_SDWJ01000002.1"/>
</dbReference>
<comment type="similarity">
    <text evidence="1">Belongs to the 4-hydroxybenzoyl-CoA thioesterase family.</text>
</comment>
<dbReference type="PANTHER" id="PTHR31793:SF37">
    <property type="entry name" value="ACYL-COA THIOESTER HYDROLASE YBGC"/>
    <property type="match status" value="1"/>
</dbReference>
<dbReference type="GO" id="GO:0047617">
    <property type="term" value="F:fatty acyl-CoA hydrolase activity"/>
    <property type="evidence" value="ECO:0007669"/>
    <property type="project" value="TreeGrafter"/>
</dbReference>
<dbReference type="CDD" id="cd00586">
    <property type="entry name" value="4HBT"/>
    <property type="match status" value="1"/>
</dbReference>
<dbReference type="InterPro" id="IPR008272">
    <property type="entry name" value="HB-CoA_thioesterase_AS"/>
</dbReference>
<organism evidence="4 5">
    <name type="scientific">Sphingorhabdus profundilacus</name>
    <dbReference type="NCBI Taxonomy" id="2509718"/>
    <lineage>
        <taxon>Bacteria</taxon>
        <taxon>Pseudomonadati</taxon>
        <taxon>Pseudomonadota</taxon>
        <taxon>Alphaproteobacteria</taxon>
        <taxon>Sphingomonadales</taxon>
        <taxon>Sphingomonadaceae</taxon>
        <taxon>Sphingorhabdus</taxon>
    </lineage>
</organism>
<evidence type="ECO:0000313" key="4">
    <source>
        <dbReference type="EMBL" id="MVZ97981.1"/>
    </source>
</evidence>
<keyword evidence="5" id="KW-1185">Reference proteome</keyword>
<feature type="domain" description="Thioesterase" evidence="3">
    <location>
        <begin position="31"/>
        <end position="113"/>
    </location>
</feature>
<dbReference type="OrthoDB" id="9808429at2"/>
<dbReference type="SUPFAM" id="SSF54637">
    <property type="entry name" value="Thioesterase/thiol ester dehydrase-isomerase"/>
    <property type="match status" value="1"/>
</dbReference>
<reference evidence="4 5" key="1">
    <citation type="submission" date="2019-01" db="EMBL/GenBank/DDBJ databases">
        <title>Sphingorhabdus lacus sp.nov., isolated from an oligotrophic freshwater lake.</title>
        <authorList>
            <person name="Park M."/>
        </authorList>
    </citation>
    <scope>NUCLEOTIDE SEQUENCE [LARGE SCALE GENOMIC DNA]</scope>
    <source>
        <strain evidence="4 5">IMCC26285</strain>
    </source>
</reference>
<dbReference type="NCBIfam" id="TIGR00051">
    <property type="entry name" value="YbgC/FadM family acyl-CoA thioesterase"/>
    <property type="match status" value="1"/>
</dbReference>
<dbReference type="PROSITE" id="PS01328">
    <property type="entry name" value="4HBCOA_THIOESTERASE"/>
    <property type="match status" value="1"/>
</dbReference>
<evidence type="ECO:0000256" key="2">
    <source>
        <dbReference type="ARBA" id="ARBA00022801"/>
    </source>
</evidence>
<dbReference type="PANTHER" id="PTHR31793">
    <property type="entry name" value="4-HYDROXYBENZOYL-COA THIOESTERASE FAMILY MEMBER"/>
    <property type="match status" value="1"/>
</dbReference>
<accession>A0A6I4LY49</accession>
<dbReference type="Proteomes" id="UP000471147">
    <property type="component" value="Unassembled WGS sequence"/>
</dbReference>
<protein>
    <submittedName>
        <fullName evidence="4">YbgC/FadM family acyl-CoA thioesterase</fullName>
        <ecNumber evidence="4">3.1.2.-</ecNumber>
    </submittedName>
</protein>
<dbReference type="PIRSF" id="PIRSF003230">
    <property type="entry name" value="YbgC"/>
    <property type="match status" value="1"/>
</dbReference>
<proteinExistence type="inferred from homology"/>
<evidence type="ECO:0000256" key="1">
    <source>
        <dbReference type="ARBA" id="ARBA00005953"/>
    </source>
</evidence>
<gene>
    <name evidence="4" type="ORF">EUU23_09705</name>
</gene>
<sequence length="150" mass="17120">MSPPQPYHGHFEGMRHIFAVRVYFEDTDFSGIVYHARYLHFMERARSDMLACVGIDQRRVHEDGTGAYAVTEMQIKYRRPAQFDDALYVISTVEAVRGASCDIHQTVMRGSEILVTATVTAAFLSPDGKPRRQPAHWVAAFQPFLNRTEE</sequence>
<dbReference type="EC" id="3.1.2.-" evidence="4"/>
<evidence type="ECO:0000313" key="5">
    <source>
        <dbReference type="Proteomes" id="UP000471147"/>
    </source>
</evidence>
<dbReference type="InterPro" id="IPR050563">
    <property type="entry name" value="4-hydroxybenzoyl-CoA_TE"/>
</dbReference>
<evidence type="ECO:0000259" key="3">
    <source>
        <dbReference type="Pfam" id="PF03061"/>
    </source>
</evidence>
<name>A0A6I4LY49_9SPHN</name>
<dbReference type="EMBL" id="SDWJ01000002">
    <property type="protein sequence ID" value="MVZ97981.1"/>
    <property type="molecule type" value="Genomic_DNA"/>
</dbReference>
<dbReference type="FunFam" id="3.10.129.10:FF:000004">
    <property type="entry name" value="Tol-pal system-associated acyl-CoA thioesterase"/>
    <property type="match status" value="1"/>
</dbReference>
<comment type="caution">
    <text evidence="4">The sequence shown here is derived from an EMBL/GenBank/DDBJ whole genome shotgun (WGS) entry which is preliminary data.</text>
</comment>
<dbReference type="InterPro" id="IPR006684">
    <property type="entry name" value="YbgC/YbaW"/>
</dbReference>
<dbReference type="Pfam" id="PF03061">
    <property type="entry name" value="4HBT"/>
    <property type="match status" value="1"/>
</dbReference>
<dbReference type="InterPro" id="IPR029069">
    <property type="entry name" value="HotDog_dom_sf"/>
</dbReference>
<dbReference type="InterPro" id="IPR006683">
    <property type="entry name" value="Thioestr_dom"/>
</dbReference>
<keyword evidence="2 4" id="KW-0378">Hydrolase</keyword>